<dbReference type="RefSeq" id="WP_211143363.1">
    <property type="nucleotide sequence ID" value="NZ_JAEEGB010000016.1"/>
</dbReference>
<sequence length="90" mass="10279">MENDVTSIVLNDEDGNEIEFEVITKMDIEDKEYVVVVPKDSDEESTDEAIVLRIDKDEEGNEILVTVEDDDEFAIVSEAYETLFSEDELN</sequence>
<dbReference type="HAMAP" id="MF_01448">
    <property type="entry name" value="UPF0473"/>
    <property type="match status" value="1"/>
</dbReference>
<evidence type="ECO:0000256" key="2">
    <source>
        <dbReference type="HAMAP-Rule" id="MF_01448"/>
    </source>
</evidence>
<comment type="caution">
    <text evidence="3">The sequence shown here is derived from an EMBL/GenBank/DDBJ whole genome shotgun (WGS) entry which is preliminary data.</text>
</comment>
<reference evidence="3" key="1">
    <citation type="submission" date="2020-12" db="EMBL/GenBank/DDBJ databases">
        <title>Clostridium thailandense sp. nov., a novel acetogenic bacterium isolated from peat land soil in Thailand.</title>
        <authorList>
            <person name="Chaikitkaew S."/>
            <person name="Birkeland N.K."/>
        </authorList>
    </citation>
    <scope>NUCLEOTIDE SEQUENCE</scope>
    <source>
        <strain evidence="3">DSM 17425</strain>
    </source>
</reference>
<keyword evidence="4" id="KW-1185">Reference proteome</keyword>
<protein>
    <recommendedName>
        <fullName evidence="2">UPF0473 protein I6U51_14760</fullName>
    </recommendedName>
</protein>
<dbReference type="PANTHER" id="PTHR40066">
    <property type="entry name" value="UPF0473 PROTEIN CBO2561/CLC_2432"/>
    <property type="match status" value="1"/>
</dbReference>
<evidence type="ECO:0000256" key="1">
    <source>
        <dbReference type="ARBA" id="ARBA00008439"/>
    </source>
</evidence>
<proteinExistence type="inferred from homology"/>
<dbReference type="Proteomes" id="UP000622687">
    <property type="component" value="Unassembled WGS sequence"/>
</dbReference>
<dbReference type="InterPro" id="IPR009711">
    <property type="entry name" value="UPF0473"/>
</dbReference>
<dbReference type="PANTHER" id="PTHR40066:SF1">
    <property type="entry name" value="UPF0473 PROTEIN CBO2561_CLC_2432"/>
    <property type="match status" value="1"/>
</dbReference>
<dbReference type="AlphaFoldDB" id="A0A934M4E8"/>
<evidence type="ECO:0000313" key="3">
    <source>
        <dbReference type="EMBL" id="MBI6873945.1"/>
    </source>
</evidence>
<gene>
    <name evidence="3" type="ORF">I6U51_14760</name>
</gene>
<name>A0A934M4E8_9CLOT</name>
<comment type="similarity">
    <text evidence="1 2">Belongs to the UPF0473 family.</text>
</comment>
<organism evidence="3 4">
    <name type="scientific">Clostridium aciditolerans</name>
    <dbReference type="NCBI Taxonomy" id="339861"/>
    <lineage>
        <taxon>Bacteria</taxon>
        <taxon>Bacillati</taxon>
        <taxon>Bacillota</taxon>
        <taxon>Clostridia</taxon>
        <taxon>Eubacteriales</taxon>
        <taxon>Clostridiaceae</taxon>
        <taxon>Clostridium</taxon>
    </lineage>
</organism>
<dbReference type="EMBL" id="JAEEGB010000016">
    <property type="protein sequence ID" value="MBI6873945.1"/>
    <property type="molecule type" value="Genomic_DNA"/>
</dbReference>
<dbReference type="Pfam" id="PF06949">
    <property type="entry name" value="DUF1292"/>
    <property type="match status" value="1"/>
</dbReference>
<accession>A0A934M4E8</accession>
<evidence type="ECO:0000313" key="4">
    <source>
        <dbReference type="Proteomes" id="UP000622687"/>
    </source>
</evidence>